<sequence length="297" mass="34533">MLDRFLEENRLVIEKQFTEGSRCQGVYLVKKDHTPMILKISDIPSEMAEIERNLTGYRSTQELGLDFFVPEMFLAGQQGKFTFILMEYLGENFKSFMLRAGGIKDYMVLINCLRRVYQKSIHKINHEVLANQLDIFRELLKTSKHDSMANYPIREIDLERLIHMFDFTLRQFAFSCWDFQPDNLFLKNGVLKHADPQDKVIGIPVVDIGIIAGIIRDVEKLPKGDSGYELLFGFAIAEVGQLLELSYNQSQAFFHLARLLQLLKGVKYRHLEARFELANRFAYMAQERFQLLCSLLS</sequence>
<name>A0A1G2NZ09_9BACT</name>
<reference evidence="1 2" key="1">
    <citation type="journal article" date="2016" name="Nat. Commun.">
        <title>Thousands of microbial genomes shed light on interconnected biogeochemical processes in an aquifer system.</title>
        <authorList>
            <person name="Anantharaman K."/>
            <person name="Brown C.T."/>
            <person name="Hug L.A."/>
            <person name="Sharon I."/>
            <person name="Castelle C.J."/>
            <person name="Probst A.J."/>
            <person name="Thomas B.C."/>
            <person name="Singh A."/>
            <person name="Wilkins M.J."/>
            <person name="Karaoz U."/>
            <person name="Brodie E.L."/>
            <person name="Williams K.H."/>
            <person name="Hubbard S.S."/>
            <person name="Banfield J.F."/>
        </authorList>
    </citation>
    <scope>NUCLEOTIDE SEQUENCE [LARGE SCALE GENOMIC DNA]</scope>
</reference>
<dbReference type="InterPro" id="IPR011009">
    <property type="entry name" value="Kinase-like_dom_sf"/>
</dbReference>
<dbReference type="SUPFAM" id="SSF56112">
    <property type="entry name" value="Protein kinase-like (PK-like)"/>
    <property type="match status" value="1"/>
</dbReference>
<protein>
    <recommendedName>
        <fullName evidence="3">Aminoglycoside phosphotransferase domain-containing protein</fullName>
    </recommendedName>
</protein>
<proteinExistence type="predicted"/>
<accession>A0A1G2NZ09</accession>
<evidence type="ECO:0008006" key="3">
    <source>
        <dbReference type="Google" id="ProtNLM"/>
    </source>
</evidence>
<evidence type="ECO:0000313" key="2">
    <source>
        <dbReference type="Proteomes" id="UP000177269"/>
    </source>
</evidence>
<evidence type="ECO:0000313" key="1">
    <source>
        <dbReference type="EMBL" id="OHA41300.1"/>
    </source>
</evidence>
<gene>
    <name evidence="1" type="ORF">A3G52_04545</name>
</gene>
<dbReference type="EMBL" id="MHSK01000038">
    <property type="protein sequence ID" value="OHA41300.1"/>
    <property type="molecule type" value="Genomic_DNA"/>
</dbReference>
<organism evidence="1 2">
    <name type="scientific">Candidatus Taylorbacteria bacterium RIFCSPLOWO2_12_FULL_43_20</name>
    <dbReference type="NCBI Taxonomy" id="1802332"/>
    <lineage>
        <taxon>Bacteria</taxon>
        <taxon>Candidatus Tayloriibacteriota</taxon>
    </lineage>
</organism>
<dbReference type="AlphaFoldDB" id="A0A1G2NZ09"/>
<comment type="caution">
    <text evidence="1">The sequence shown here is derived from an EMBL/GenBank/DDBJ whole genome shotgun (WGS) entry which is preliminary data.</text>
</comment>
<dbReference type="Proteomes" id="UP000177269">
    <property type="component" value="Unassembled WGS sequence"/>
</dbReference>